<organism evidence="1 2">
    <name type="scientific">Vespula maculifrons</name>
    <name type="common">Eastern yellow jacket</name>
    <name type="synonym">Wasp</name>
    <dbReference type="NCBI Taxonomy" id="7453"/>
    <lineage>
        <taxon>Eukaryota</taxon>
        <taxon>Metazoa</taxon>
        <taxon>Ecdysozoa</taxon>
        <taxon>Arthropoda</taxon>
        <taxon>Hexapoda</taxon>
        <taxon>Insecta</taxon>
        <taxon>Pterygota</taxon>
        <taxon>Neoptera</taxon>
        <taxon>Endopterygota</taxon>
        <taxon>Hymenoptera</taxon>
        <taxon>Apocrita</taxon>
        <taxon>Aculeata</taxon>
        <taxon>Vespoidea</taxon>
        <taxon>Vespidae</taxon>
        <taxon>Vespinae</taxon>
        <taxon>Vespula</taxon>
    </lineage>
</organism>
<reference evidence="1 2" key="1">
    <citation type="journal article" date="2024" name="Ann. Entomol. Soc. Am.">
        <title>Genomic analyses of the southern and eastern yellowjacket wasps (Hymenoptera: Vespidae) reveal evolutionary signatures of social life.</title>
        <authorList>
            <person name="Catto M.A."/>
            <person name="Caine P.B."/>
            <person name="Orr S.E."/>
            <person name="Hunt B.G."/>
            <person name="Goodisman M.A.D."/>
        </authorList>
    </citation>
    <scope>NUCLEOTIDE SEQUENCE [LARGE SCALE GENOMIC DNA]</scope>
    <source>
        <strain evidence="1">232</strain>
        <tissue evidence="1">Head and thorax</tissue>
    </source>
</reference>
<gene>
    <name evidence="1" type="ORF">V1477_021344</name>
</gene>
<sequence length="115" mass="12665">MGDYKKCAAKSSSYSGYASVPELACIVASESSIDFQLHKPLIRLGYFKAKLESLSFATNKCECGKVAQFSIIFFTVWSLKRVEPSVQLPHEANGNADIYIACKAINLHLLTPWSA</sequence>
<protein>
    <submittedName>
        <fullName evidence="1">Uncharacterized protein</fullName>
    </submittedName>
</protein>
<evidence type="ECO:0000313" key="1">
    <source>
        <dbReference type="EMBL" id="KAL2719850.1"/>
    </source>
</evidence>
<comment type="caution">
    <text evidence="1">The sequence shown here is derived from an EMBL/GenBank/DDBJ whole genome shotgun (WGS) entry which is preliminary data.</text>
</comment>
<dbReference type="Proteomes" id="UP001607303">
    <property type="component" value="Unassembled WGS sequence"/>
</dbReference>
<evidence type="ECO:0000313" key="2">
    <source>
        <dbReference type="Proteomes" id="UP001607303"/>
    </source>
</evidence>
<dbReference type="AlphaFoldDB" id="A0ABD2AH38"/>
<name>A0ABD2AH38_VESMC</name>
<dbReference type="EMBL" id="JAYRBN010000119">
    <property type="protein sequence ID" value="KAL2719850.1"/>
    <property type="molecule type" value="Genomic_DNA"/>
</dbReference>
<accession>A0ABD2AH38</accession>
<proteinExistence type="predicted"/>
<keyword evidence="2" id="KW-1185">Reference proteome</keyword>